<name>A0AAV4XE81_CAEEX</name>
<keyword evidence="1" id="KW-0812">Transmembrane</keyword>
<dbReference type="EMBL" id="BPLR01000210">
    <property type="protein sequence ID" value="GIY92942.1"/>
    <property type="molecule type" value="Genomic_DNA"/>
</dbReference>
<keyword evidence="3" id="KW-1185">Reference proteome</keyword>
<evidence type="ECO:0000313" key="2">
    <source>
        <dbReference type="EMBL" id="GIY92942.1"/>
    </source>
</evidence>
<organism evidence="2 3">
    <name type="scientific">Caerostris extrusa</name>
    <name type="common">Bark spider</name>
    <name type="synonym">Caerostris bankana</name>
    <dbReference type="NCBI Taxonomy" id="172846"/>
    <lineage>
        <taxon>Eukaryota</taxon>
        <taxon>Metazoa</taxon>
        <taxon>Ecdysozoa</taxon>
        <taxon>Arthropoda</taxon>
        <taxon>Chelicerata</taxon>
        <taxon>Arachnida</taxon>
        <taxon>Araneae</taxon>
        <taxon>Araneomorphae</taxon>
        <taxon>Entelegynae</taxon>
        <taxon>Araneoidea</taxon>
        <taxon>Araneidae</taxon>
        <taxon>Caerostris</taxon>
    </lineage>
</organism>
<feature type="transmembrane region" description="Helical" evidence="1">
    <location>
        <begin position="93"/>
        <end position="111"/>
    </location>
</feature>
<evidence type="ECO:0000256" key="1">
    <source>
        <dbReference type="SAM" id="Phobius"/>
    </source>
</evidence>
<sequence>MNFAKRFSYDMHEVTSTESALKRLSTLFEKDSDLKFLSGASVRSFLETHCAVLVSAFKARPCHLLARKTSLSLVSGNTAEPFFACFKADRNRLFISFFLFSAFRIRIFVVFRT</sequence>
<comment type="caution">
    <text evidence="2">The sequence shown here is derived from an EMBL/GenBank/DDBJ whole genome shotgun (WGS) entry which is preliminary data.</text>
</comment>
<protein>
    <submittedName>
        <fullName evidence="2">Uncharacterized protein</fullName>
    </submittedName>
</protein>
<dbReference type="Proteomes" id="UP001054945">
    <property type="component" value="Unassembled WGS sequence"/>
</dbReference>
<dbReference type="AlphaFoldDB" id="A0AAV4XE81"/>
<keyword evidence="1" id="KW-1133">Transmembrane helix</keyword>
<evidence type="ECO:0000313" key="3">
    <source>
        <dbReference type="Proteomes" id="UP001054945"/>
    </source>
</evidence>
<keyword evidence="1" id="KW-0472">Membrane</keyword>
<gene>
    <name evidence="2" type="ORF">CEXT_101041</name>
</gene>
<reference evidence="2 3" key="1">
    <citation type="submission" date="2021-06" db="EMBL/GenBank/DDBJ databases">
        <title>Caerostris extrusa draft genome.</title>
        <authorList>
            <person name="Kono N."/>
            <person name="Arakawa K."/>
        </authorList>
    </citation>
    <scope>NUCLEOTIDE SEQUENCE [LARGE SCALE GENOMIC DNA]</scope>
</reference>
<proteinExistence type="predicted"/>
<accession>A0AAV4XE81</accession>